<protein>
    <submittedName>
        <fullName evidence="2">Uncharacterized protein</fullName>
    </submittedName>
</protein>
<dbReference type="AlphaFoldDB" id="A0AAE0FHR5"/>
<keyword evidence="3" id="KW-1185">Reference proteome</keyword>
<gene>
    <name evidence="2" type="ORF">CYMTET_31292</name>
</gene>
<evidence type="ECO:0000256" key="1">
    <source>
        <dbReference type="SAM" id="MobiDB-lite"/>
    </source>
</evidence>
<name>A0AAE0FHR5_9CHLO</name>
<feature type="region of interest" description="Disordered" evidence="1">
    <location>
        <begin position="80"/>
        <end position="102"/>
    </location>
</feature>
<sequence>MGIGRRCGSIMKNASPRLIHTMFIIVPDDEAEYFRAGAQAFTRFAGEDRGRFKIRVVPESALFRTSRDALWKLSPKTAIAEDPKRRAPSPSSAHLVPADVAP</sequence>
<accession>A0AAE0FHR5</accession>
<reference evidence="2 3" key="1">
    <citation type="journal article" date="2015" name="Genome Biol. Evol.">
        <title>Comparative Genomics of a Bacterivorous Green Alga Reveals Evolutionary Causalities and Consequences of Phago-Mixotrophic Mode of Nutrition.</title>
        <authorList>
            <person name="Burns J.A."/>
            <person name="Paasch A."/>
            <person name="Narechania A."/>
            <person name="Kim E."/>
        </authorList>
    </citation>
    <scope>NUCLEOTIDE SEQUENCE [LARGE SCALE GENOMIC DNA]</scope>
    <source>
        <strain evidence="2 3">PLY_AMNH</strain>
    </source>
</reference>
<evidence type="ECO:0000313" key="2">
    <source>
        <dbReference type="EMBL" id="KAK3259723.1"/>
    </source>
</evidence>
<comment type="caution">
    <text evidence="2">The sequence shown here is derived from an EMBL/GenBank/DDBJ whole genome shotgun (WGS) entry which is preliminary data.</text>
</comment>
<proteinExistence type="predicted"/>
<evidence type="ECO:0000313" key="3">
    <source>
        <dbReference type="Proteomes" id="UP001190700"/>
    </source>
</evidence>
<organism evidence="2 3">
    <name type="scientific">Cymbomonas tetramitiformis</name>
    <dbReference type="NCBI Taxonomy" id="36881"/>
    <lineage>
        <taxon>Eukaryota</taxon>
        <taxon>Viridiplantae</taxon>
        <taxon>Chlorophyta</taxon>
        <taxon>Pyramimonadophyceae</taxon>
        <taxon>Pyramimonadales</taxon>
        <taxon>Pyramimonadaceae</taxon>
        <taxon>Cymbomonas</taxon>
    </lineage>
</organism>
<dbReference type="Proteomes" id="UP001190700">
    <property type="component" value="Unassembled WGS sequence"/>
</dbReference>
<dbReference type="EMBL" id="LGRX02018509">
    <property type="protein sequence ID" value="KAK3259723.1"/>
    <property type="molecule type" value="Genomic_DNA"/>
</dbReference>